<dbReference type="OrthoDB" id="9794483at2"/>
<comment type="caution">
    <text evidence="6">Lacks conserved residue(s) required for the propagation of feature annotation.</text>
</comment>
<dbReference type="GO" id="GO:0008360">
    <property type="term" value="P:regulation of cell shape"/>
    <property type="evidence" value="ECO:0007669"/>
    <property type="project" value="UniProtKB-KW"/>
</dbReference>
<keyword evidence="9" id="KW-0238">DNA-binding</keyword>
<evidence type="ECO:0000313" key="12">
    <source>
        <dbReference type="Proteomes" id="UP000321429"/>
    </source>
</evidence>
<evidence type="ECO:0000313" key="9">
    <source>
        <dbReference type="EMBL" id="GEK29181.1"/>
    </source>
</evidence>
<dbReference type="PANTHER" id="PTHR35800">
    <property type="entry name" value="PROTEIN JAG"/>
    <property type="match status" value="1"/>
</dbReference>
<comment type="subcellular location">
    <subcellularLocation>
        <location evidence="6">Cytoplasm</location>
    </subcellularLocation>
</comment>
<dbReference type="Proteomes" id="UP000321429">
    <property type="component" value="Unassembled WGS sequence"/>
</dbReference>
<keyword evidence="1 6" id="KW-0963">Cytoplasm</keyword>
<keyword evidence="2 6" id="KW-0694">RNA-binding</keyword>
<name>A0A0R2L7E2_9LACO</name>
<dbReference type="HAMAP" id="MF_00867">
    <property type="entry name" value="KhpB"/>
    <property type="match status" value="1"/>
</dbReference>
<dbReference type="AlphaFoldDB" id="A0A0R2L7E2"/>
<dbReference type="GO" id="GO:0005737">
    <property type="term" value="C:cytoplasm"/>
    <property type="evidence" value="ECO:0007669"/>
    <property type="project" value="UniProtKB-SubCell"/>
</dbReference>
<dbReference type="SMART" id="SM00393">
    <property type="entry name" value="R3H"/>
    <property type="match status" value="1"/>
</dbReference>
<dbReference type="GO" id="GO:0071555">
    <property type="term" value="P:cell wall organization"/>
    <property type="evidence" value="ECO:0007669"/>
    <property type="project" value="UniProtKB-KW"/>
</dbReference>
<dbReference type="PANTHER" id="PTHR35800:SF1">
    <property type="entry name" value="RNA-BINDING PROTEIN KHPB"/>
    <property type="match status" value="1"/>
</dbReference>
<dbReference type="InterPro" id="IPR036867">
    <property type="entry name" value="R3H_dom_sf"/>
</dbReference>
<dbReference type="SMART" id="SM01245">
    <property type="entry name" value="Jag_N"/>
    <property type="match status" value="1"/>
</dbReference>
<comment type="function">
    <text evidence="6">A probable RNA chaperone. Forms a complex with KhpA which binds to cellular RNA and controls its expression. Plays a role in peptidoglycan (PG) homeostasis and cell length regulation.</text>
</comment>
<keyword evidence="5 6" id="KW-0961">Cell wall biogenesis/degradation</keyword>
<gene>
    <name evidence="6" type="primary">khpB</name>
    <name evidence="6" type="synonym">eloR</name>
    <name evidence="10" type="ORF">IV55_GL000256</name>
    <name evidence="9" type="ORF">LSI01_14920</name>
</gene>
<reference evidence="9 12" key="2">
    <citation type="submission" date="2019-07" db="EMBL/GenBank/DDBJ databases">
        <title>Whole genome shotgun sequence of Lactobacillus siliginis NBRC 101315.</title>
        <authorList>
            <person name="Hosoyama A."/>
            <person name="Uohara A."/>
            <person name="Ohji S."/>
            <person name="Ichikawa N."/>
        </authorList>
    </citation>
    <scope>NUCLEOTIDE SEQUENCE [LARGE SCALE GENOMIC DNA]</scope>
    <source>
        <strain evidence="9 12">NBRC 101315</strain>
    </source>
</reference>
<dbReference type="Gene3D" id="3.30.30.80">
    <property type="entry name" value="probable RNA-binding protein from clostridium symbiosum atcc 14940"/>
    <property type="match status" value="1"/>
</dbReference>
<dbReference type="InterPro" id="IPR015946">
    <property type="entry name" value="KH_dom-like_a/b"/>
</dbReference>
<organism evidence="10 11">
    <name type="scientific">Furfurilactobacillus siliginis</name>
    <dbReference type="NCBI Taxonomy" id="348151"/>
    <lineage>
        <taxon>Bacteria</taxon>
        <taxon>Bacillati</taxon>
        <taxon>Bacillota</taxon>
        <taxon>Bacilli</taxon>
        <taxon>Lactobacillales</taxon>
        <taxon>Lactobacillaceae</taxon>
        <taxon>Furfurilactobacillus</taxon>
    </lineage>
</organism>
<dbReference type="PATRIC" id="fig|348151.3.peg.261"/>
<dbReference type="InterPro" id="IPR038247">
    <property type="entry name" value="Jag_N_dom_sf"/>
</dbReference>
<reference evidence="10 11" key="1">
    <citation type="journal article" date="2015" name="Genome Announc.">
        <title>Expanding the biotechnology potential of lactobacilli through comparative genomics of 213 strains and associated genera.</title>
        <authorList>
            <person name="Sun Z."/>
            <person name="Harris H.M."/>
            <person name="McCann A."/>
            <person name="Guo C."/>
            <person name="Argimon S."/>
            <person name="Zhang W."/>
            <person name="Yang X."/>
            <person name="Jeffery I.B."/>
            <person name="Cooney J.C."/>
            <person name="Kagawa T.F."/>
            <person name="Liu W."/>
            <person name="Song Y."/>
            <person name="Salvetti E."/>
            <person name="Wrobel A."/>
            <person name="Rasinkangas P."/>
            <person name="Parkhill J."/>
            <person name="Rea M.C."/>
            <person name="O'Sullivan O."/>
            <person name="Ritari J."/>
            <person name="Douillard F.P."/>
            <person name="Paul Ross R."/>
            <person name="Yang R."/>
            <person name="Briner A.E."/>
            <person name="Felis G.E."/>
            <person name="de Vos W.M."/>
            <person name="Barrangou R."/>
            <person name="Klaenhammer T.R."/>
            <person name="Caufield P.W."/>
            <person name="Cui Y."/>
            <person name="Zhang H."/>
            <person name="O'Toole P.W."/>
        </authorList>
    </citation>
    <scope>NUCLEOTIDE SEQUENCE [LARGE SCALE GENOMIC DNA]</scope>
    <source>
        <strain evidence="10 11">DSM 22696</strain>
    </source>
</reference>
<dbReference type="Proteomes" id="UP000051139">
    <property type="component" value="Unassembled WGS sequence"/>
</dbReference>
<evidence type="ECO:0000256" key="7">
    <source>
        <dbReference type="SAM" id="MobiDB-lite"/>
    </source>
</evidence>
<dbReference type="InterPro" id="IPR039247">
    <property type="entry name" value="KhpB"/>
</dbReference>
<evidence type="ECO:0000313" key="11">
    <source>
        <dbReference type="Proteomes" id="UP000051139"/>
    </source>
</evidence>
<dbReference type="Pfam" id="PF01424">
    <property type="entry name" value="R3H"/>
    <property type="match status" value="1"/>
</dbReference>
<dbReference type="EMBL" id="BJUD01000036">
    <property type="protein sequence ID" value="GEK29181.1"/>
    <property type="molecule type" value="Genomic_DNA"/>
</dbReference>
<evidence type="ECO:0000256" key="2">
    <source>
        <dbReference type="ARBA" id="ARBA00022884"/>
    </source>
</evidence>
<dbReference type="EMBL" id="JQCB01000001">
    <property type="protein sequence ID" value="KRN97328.1"/>
    <property type="molecule type" value="Genomic_DNA"/>
</dbReference>
<dbReference type="Gene3D" id="3.30.1370.50">
    <property type="entry name" value="R3H-like domain"/>
    <property type="match status" value="1"/>
</dbReference>
<keyword evidence="11" id="KW-1185">Reference proteome</keyword>
<accession>A0A0R2L7E2</accession>
<dbReference type="CDD" id="cd02414">
    <property type="entry name" value="KH-II_Jag"/>
    <property type="match status" value="1"/>
</dbReference>
<dbReference type="InterPro" id="IPR034079">
    <property type="entry name" value="R3H_KhpB"/>
</dbReference>
<dbReference type="GO" id="GO:0009252">
    <property type="term" value="P:peptidoglycan biosynthetic process"/>
    <property type="evidence" value="ECO:0007669"/>
    <property type="project" value="UniProtKB-UniRule"/>
</dbReference>
<comment type="caution">
    <text evidence="10">The sequence shown here is derived from an EMBL/GenBank/DDBJ whole genome shotgun (WGS) entry which is preliminary data.</text>
</comment>
<evidence type="ECO:0000256" key="3">
    <source>
        <dbReference type="ARBA" id="ARBA00022960"/>
    </source>
</evidence>
<dbReference type="Gene3D" id="3.30.300.20">
    <property type="match status" value="1"/>
</dbReference>
<keyword evidence="3 6" id="KW-0133">Cell shape</keyword>
<proteinExistence type="inferred from homology"/>
<dbReference type="NCBIfam" id="NF041568">
    <property type="entry name" value="Jag_EloR"/>
    <property type="match status" value="1"/>
</dbReference>
<feature type="compositionally biased region" description="Basic and acidic residues" evidence="7">
    <location>
        <begin position="126"/>
        <end position="135"/>
    </location>
</feature>
<keyword evidence="4 6" id="KW-0143">Chaperone</keyword>
<dbReference type="SUPFAM" id="SSF82708">
    <property type="entry name" value="R3H domain"/>
    <property type="match status" value="1"/>
</dbReference>
<comment type="similarity">
    <text evidence="6">Belongs to the KhpB RNA-binding protein family.</text>
</comment>
<feature type="region of interest" description="Disordered" evidence="7">
    <location>
        <begin position="112"/>
        <end position="152"/>
    </location>
</feature>
<evidence type="ECO:0000256" key="1">
    <source>
        <dbReference type="ARBA" id="ARBA00022490"/>
    </source>
</evidence>
<dbReference type="STRING" id="348151.IV55_GL000256"/>
<comment type="domain">
    <text evidence="6">Has an N-terminal Jag-N domain and 2 RNA-binding domains (KH and R3H).</text>
</comment>
<evidence type="ECO:0000259" key="8">
    <source>
        <dbReference type="PROSITE" id="PS51061"/>
    </source>
</evidence>
<evidence type="ECO:0000256" key="4">
    <source>
        <dbReference type="ARBA" id="ARBA00023186"/>
    </source>
</evidence>
<comment type="subunit">
    <text evidence="6">Forms a complex with KhpA.</text>
</comment>
<dbReference type="GO" id="GO:0003723">
    <property type="term" value="F:RNA binding"/>
    <property type="evidence" value="ECO:0007669"/>
    <property type="project" value="UniProtKB-UniRule"/>
</dbReference>
<dbReference type="InterPro" id="IPR001374">
    <property type="entry name" value="R3H_dom"/>
</dbReference>
<dbReference type="PROSITE" id="PS51061">
    <property type="entry name" value="R3H"/>
    <property type="match status" value="1"/>
</dbReference>
<sequence>MLQLMQLDGLMGDLTVTKYQGRTVEEAIQTGLKTIQISREQVQIDVISEPVHGWFGRVKQLAVVDLTIKPQQVTKQPTKVAGTATGASHTPVMQNAQQAKPVSHDLDQHLAANRDEQIARNTDVQADARRREGDAPHAVSKKSQALSPAELRARQTANQAKLNDNLEAMADYLLSALAAMGIDADAEAETYHHGATVTFLTEQEGLLIGRHGRTINALQLLGNTFMLRQGMQHFDLLLDVGGYRERRATTLRRLADSTARNVIASGTPVLLDPMPAFERKVVHSHLINNRHVQTTSQGREPRRGVVISPR</sequence>
<dbReference type="Pfam" id="PF14804">
    <property type="entry name" value="Jag_N"/>
    <property type="match status" value="1"/>
</dbReference>
<feature type="domain" description="R3H" evidence="8">
    <location>
        <begin position="245"/>
        <end position="310"/>
    </location>
</feature>
<dbReference type="CDD" id="cd02644">
    <property type="entry name" value="R3H_jag"/>
    <property type="match status" value="1"/>
</dbReference>
<dbReference type="InterPro" id="IPR038008">
    <property type="entry name" value="Jag_KH"/>
</dbReference>
<dbReference type="GO" id="GO:0003677">
    <property type="term" value="F:DNA binding"/>
    <property type="evidence" value="ECO:0007669"/>
    <property type="project" value="UniProtKB-KW"/>
</dbReference>
<protein>
    <recommendedName>
        <fullName evidence="6">RNA-binding protein KhpB</fullName>
    </recommendedName>
    <alternativeName>
        <fullName evidence="6">RNA-binding protein EloR</fullName>
    </alternativeName>
</protein>
<dbReference type="InterPro" id="IPR032782">
    <property type="entry name" value="KhpB_N"/>
</dbReference>
<evidence type="ECO:0000256" key="6">
    <source>
        <dbReference type="HAMAP-Rule" id="MF_00867"/>
    </source>
</evidence>
<dbReference type="Pfam" id="PF13083">
    <property type="entry name" value="KH_KhpA-B"/>
    <property type="match status" value="1"/>
</dbReference>
<evidence type="ECO:0000256" key="5">
    <source>
        <dbReference type="ARBA" id="ARBA00023316"/>
    </source>
</evidence>
<evidence type="ECO:0000313" key="10">
    <source>
        <dbReference type="EMBL" id="KRN97328.1"/>
    </source>
</evidence>